<name>A0A0R0CM01_9GAMM</name>
<protein>
    <recommendedName>
        <fullName evidence="3">YD repeat-containing protein</fullName>
    </recommendedName>
</protein>
<evidence type="ECO:0000313" key="1">
    <source>
        <dbReference type="EMBL" id="KRG71053.1"/>
    </source>
</evidence>
<dbReference type="AlphaFoldDB" id="A0A0R0CM01"/>
<sequence length="81" mass="9132">MTQNARQLPARSSDSNNAMDLDCRYDKVGNVNVSVDFVDGRQTRSMRYDKLNRLTQTTSIMFGSASYGYDKLNNLLSMQVG</sequence>
<gene>
    <name evidence="1" type="ORF">ABB29_04325</name>
</gene>
<evidence type="ECO:0000313" key="2">
    <source>
        <dbReference type="Proteomes" id="UP000052052"/>
    </source>
</evidence>
<dbReference type="PATRIC" id="fig|344882.3.peg.2199"/>
<dbReference type="Proteomes" id="UP000052052">
    <property type="component" value="Unassembled WGS sequence"/>
</dbReference>
<dbReference type="RefSeq" id="WP_057657380.1">
    <property type="nucleotide sequence ID" value="NZ_LDJL01000004.1"/>
</dbReference>
<dbReference type="OrthoDB" id="6904246at2"/>
<comment type="caution">
    <text evidence="1">The sequence shown here is derived from an EMBL/GenBank/DDBJ whole genome shotgun (WGS) entry which is preliminary data.</text>
</comment>
<reference evidence="1 2" key="1">
    <citation type="submission" date="2015-05" db="EMBL/GenBank/DDBJ databases">
        <title>Genome sequencing and analysis of members of genus Stenotrophomonas.</title>
        <authorList>
            <person name="Patil P.P."/>
            <person name="Midha S."/>
            <person name="Patil P.B."/>
        </authorList>
    </citation>
    <scope>NUCLEOTIDE SEQUENCE [LARGE SCALE GENOMIC DNA]</scope>
    <source>
        <strain evidence="1 2">DSM 21858</strain>
    </source>
</reference>
<evidence type="ECO:0008006" key="3">
    <source>
        <dbReference type="Google" id="ProtNLM"/>
    </source>
</evidence>
<keyword evidence="2" id="KW-1185">Reference proteome</keyword>
<proteinExistence type="predicted"/>
<dbReference type="EMBL" id="LDJL01000004">
    <property type="protein sequence ID" value="KRG71053.1"/>
    <property type="molecule type" value="Genomic_DNA"/>
</dbReference>
<accession>A0A0R0CM01</accession>
<dbReference type="Gene3D" id="2.180.10.10">
    <property type="entry name" value="RHS repeat-associated core"/>
    <property type="match status" value="1"/>
</dbReference>
<organism evidence="1 2">
    <name type="scientific">Pseudoxanthomonas dokdonensis</name>
    <dbReference type="NCBI Taxonomy" id="344882"/>
    <lineage>
        <taxon>Bacteria</taxon>
        <taxon>Pseudomonadati</taxon>
        <taxon>Pseudomonadota</taxon>
        <taxon>Gammaproteobacteria</taxon>
        <taxon>Lysobacterales</taxon>
        <taxon>Lysobacteraceae</taxon>
        <taxon>Pseudoxanthomonas</taxon>
    </lineage>
</organism>